<dbReference type="InterPro" id="IPR011009">
    <property type="entry name" value="Kinase-like_dom_sf"/>
</dbReference>
<evidence type="ECO:0000259" key="6">
    <source>
        <dbReference type="PROSITE" id="PS50011"/>
    </source>
</evidence>
<keyword evidence="2" id="KW-0808">Transferase</keyword>
<dbReference type="STRING" id="98765.A0A2R6PNL2"/>
<keyword evidence="5" id="KW-0067">ATP-binding</keyword>
<dbReference type="AlphaFoldDB" id="A0A2R6PNL2"/>
<dbReference type="PANTHER" id="PTHR45646:SF11">
    <property type="entry name" value="SERINE_THREONINE-PROTEIN KINASE DOA"/>
    <property type="match status" value="1"/>
</dbReference>
<keyword evidence="4" id="KW-0418">Kinase</keyword>
<reference evidence="7 8" key="1">
    <citation type="submission" date="2018-02" db="EMBL/GenBank/DDBJ databases">
        <title>Genome sequence of the basidiomycete white-rot fungus Phlebia centrifuga.</title>
        <authorList>
            <person name="Granchi Z."/>
            <person name="Peng M."/>
            <person name="de Vries R.P."/>
            <person name="Hilden K."/>
            <person name="Makela M.R."/>
            <person name="Grigoriev I."/>
            <person name="Riley R."/>
        </authorList>
    </citation>
    <scope>NUCLEOTIDE SEQUENCE [LARGE SCALE GENOMIC DNA]</scope>
    <source>
        <strain evidence="7 8">FBCC195</strain>
    </source>
</reference>
<name>A0A2R6PNL2_9APHY</name>
<dbReference type="GO" id="GO:0004674">
    <property type="term" value="F:protein serine/threonine kinase activity"/>
    <property type="evidence" value="ECO:0007669"/>
    <property type="project" value="UniProtKB-KW"/>
</dbReference>
<comment type="caution">
    <text evidence="7">The sequence shown here is derived from an EMBL/GenBank/DDBJ whole genome shotgun (WGS) entry which is preliminary data.</text>
</comment>
<accession>A0A2R6PNL2</accession>
<sequence>MSTEVHLTTSNILFRVSDHVHQCSDDQIYAILGKPETERTENIDHSPPGPQVPVEIVAPINNASLSSPSFLQEDIIVIDFGQSFTTNNPPKGYEPATALHYASPEAQFESRISLASDIWALACTIFEIRAGFPLFEPFIGSEADIVKQMVQMLGKPPEPWWNAFEDRQVWFEESGEPKPADVQKRAGVWLPAIRSSIRGQLRDIGTQDEASEVDEGPIFEKTGIRLEEKEVELLGDLFEQMLKYRPEDRITIRDVLCHPWFRNYG</sequence>
<evidence type="ECO:0000256" key="2">
    <source>
        <dbReference type="ARBA" id="ARBA00022679"/>
    </source>
</evidence>
<dbReference type="Pfam" id="PF00069">
    <property type="entry name" value="Pkinase"/>
    <property type="match status" value="1"/>
</dbReference>
<gene>
    <name evidence="7" type="ORF">PHLCEN_2v4390</name>
</gene>
<evidence type="ECO:0000256" key="3">
    <source>
        <dbReference type="ARBA" id="ARBA00022741"/>
    </source>
</evidence>
<dbReference type="InterPro" id="IPR000719">
    <property type="entry name" value="Prot_kinase_dom"/>
</dbReference>
<evidence type="ECO:0000256" key="1">
    <source>
        <dbReference type="ARBA" id="ARBA00022527"/>
    </source>
</evidence>
<evidence type="ECO:0000313" key="7">
    <source>
        <dbReference type="EMBL" id="PSR94658.1"/>
    </source>
</evidence>
<dbReference type="PANTHER" id="PTHR45646">
    <property type="entry name" value="SERINE/THREONINE-PROTEIN KINASE DOA-RELATED"/>
    <property type="match status" value="1"/>
</dbReference>
<dbReference type="OrthoDB" id="5979581at2759"/>
<dbReference type="Gene3D" id="1.10.510.10">
    <property type="entry name" value="Transferase(Phosphotransferase) domain 1"/>
    <property type="match status" value="1"/>
</dbReference>
<evidence type="ECO:0000256" key="4">
    <source>
        <dbReference type="ARBA" id="ARBA00022777"/>
    </source>
</evidence>
<evidence type="ECO:0000256" key="5">
    <source>
        <dbReference type="ARBA" id="ARBA00022840"/>
    </source>
</evidence>
<evidence type="ECO:0000313" key="8">
    <source>
        <dbReference type="Proteomes" id="UP000186601"/>
    </source>
</evidence>
<dbReference type="GO" id="GO:0005524">
    <property type="term" value="F:ATP binding"/>
    <property type="evidence" value="ECO:0007669"/>
    <property type="project" value="UniProtKB-KW"/>
</dbReference>
<keyword evidence="3" id="KW-0547">Nucleotide-binding</keyword>
<keyword evidence="8" id="KW-1185">Reference proteome</keyword>
<dbReference type="Proteomes" id="UP000186601">
    <property type="component" value="Unassembled WGS sequence"/>
</dbReference>
<dbReference type="SMART" id="SM00220">
    <property type="entry name" value="S_TKc"/>
    <property type="match status" value="1"/>
</dbReference>
<dbReference type="PROSITE" id="PS50011">
    <property type="entry name" value="PROTEIN_KINASE_DOM"/>
    <property type="match status" value="1"/>
</dbReference>
<organism evidence="7 8">
    <name type="scientific">Hermanssonia centrifuga</name>
    <dbReference type="NCBI Taxonomy" id="98765"/>
    <lineage>
        <taxon>Eukaryota</taxon>
        <taxon>Fungi</taxon>
        <taxon>Dikarya</taxon>
        <taxon>Basidiomycota</taxon>
        <taxon>Agaricomycotina</taxon>
        <taxon>Agaricomycetes</taxon>
        <taxon>Polyporales</taxon>
        <taxon>Meruliaceae</taxon>
        <taxon>Hermanssonia</taxon>
    </lineage>
</organism>
<dbReference type="GO" id="GO:0005634">
    <property type="term" value="C:nucleus"/>
    <property type="evidence" value="ECO:0007669"/>
    <property type="project" value="TreeGrafter"/>
</dbReference>
<dbReference type="SUPFAM" id="SSF56112">
    <property type="entry name" value="Protein kinase-like (PK-like)"/>
    <property type="match status" value="1"/>
</dbReference>
<proteinExistence type="predicted"/>
<keyword evidence="1" id="KW-0723">Serine/threonine-protein kinase</keyword>
<dbReference type="EMBL" id="MLYV02000446">
    <property type="protein sequence ID" value="PSR94658.1"/>
    <property type="molecule type" value="Genomic_DNA"/>
</dbReference>
<dbReference type="InterPro" id="IPR051175">
    <property type="entry name" value="CLK_kinases"/>
</dbReference>
<protein>
    <recommendedName>
        <fullName evidence="6">Protein kinase domain-containing protein</fullName>
    </recommendedName>
</protein>
<feature type="domain" description="Protein kinase" evidence="6">
    <location>
        <begin position="1"/>
        <end position="261"/>
    </location>
</feature>